<accession>X6NFZ6</accession>
<name>X6NFZ6_RETFI</name>
<evidence type="ECO:0000313" key="4">
    <source>
        <dbReference type="Proteomes" id="UP000023152"/>
    </source>
</evidence>
<reference evidence="3 4" key="1">
    <citation type="journal article" date="2013" name="Curr. Biol.">
        <title>The Genome of the Foraminiferan Reticulomyxa filosa.</title>
        <authorList>
            <person name="Glockner G."/>
            <person name="Hulsmann N."/>
            <person name="Schleicher M."/>
            <person name="Noegel A.A."/>
            <person name="Eichinger L."/>
            <person name="Gallinger C."/>
            <person name="Pawlowski J."/>
            <person name="Sierra R."/>
            <person name="Euteneuer U."/>
            <person name="Pillet L."/>
            <person name="Moustafa A."/>
            <person name="Platzer M."/>
            <person name="Groth M."/>
            <person name="Szafranski K."/>
            <person name="Schliwa M."/>
        </authorList>
    </citation>
    <scope>NUCLEOTIDE SEQUENCE [LARGE SCALE GENOMIC DNA]</scope>
</reference>
<dbReference type="InterPro" id="IPR013083">
    <property type="entry name" value="Znf_RING/FYVE/PHD"/>
</dbReference>
<dbReference type="InterPro" id="IPR001841">
    <property type="entry name" value="Znf_RING"/>
</dbReference>
<sequence>MLTDEQKERIRKKRLCALKKLSKRRLLLEKKEDTSIALPGNEGTASSSFAKAKKLKEKKRKPLLHEIVEYNFHKEAKCCVSVNAFFTTDTTMNTKRRDCAIKKTQIEKDNGPCLLDPAEDKFFAELDVFAGWEEDLCCMICCDIFVRPIAAPCCKQSWCQQCILQWLSYRDTCPHCRTSLAYECFVYASIDESLQNKAKMFVNYVCVKEDEKEVEVYKNRLSDSLKFVKAAEAKFELLQQEQEQILSVKRKMRNVFVYGNLAFLMKVHCEMFHTTFIS</sequence>
<protein>
    <recommendedName>
        <fullName evidence="2">RING-type domain-containing protein</fullName>
    </recommendedName>
</protein>
<evidence type="ECO:0000259" key="2">
    <source>
        <dbReference type="PROSITE" id="PS50089"/>
    </source>
</evidence>
<keyword evidence="1" id="KW-0862">Zinc</keyword>
<dbReference type="Gene3D" id="3.30.40.10">
    <property type="entry name" value="Zinc/RING finger domain, C3HC4 (zinc finger)"/>
    <property type="match status" value="1"/>
</dbReference>
<dbReference type="EMBL" id="ASPP01008939">
    <property type="protein sequence ID" value="ETO24823.1"/>
    <property type="molecule type" value="Genomic_DNA"/>
</dbReference>
<evidence type="ECO:0000313" key="3">
    <source>
        <dbReference type="EMBL" id="ETO24823.1"/>
    </source>
</evidence>
<keyword evidence="1" id="KW-0479">Metal-binding</keyword>
<keyword evidence="4" id="KW-1185">Reference proteome</keyword>
<dbReference type="OrthoDB" id="6506853at2759"/>
<organism evidence="3 4">
    <name type="scientific">Reticulomyxa filosa</name>
    <dbReference type="NCBI Taxonomy" id="46433"/>
    <lineage>
        <taxon>Eukaryota</taxon>
        <taxon>Sar</taxon>
        <taxon>Rhizaria</taxon>
        <taxon>Retaria</taxon>
        <taxon>Foraminifera</taxon>
        <taxon>Monothalamids</taxon>
        <taxon>Reticulomyxidae</taxon>
        <taxon>Reticulomyxa</taxon>
    </lineage>
</organism>
<feature type="domain" description="RING-type" evidence="2">
    <location>
        <begin position="138"/>
        <end position="177"/>
    </location>
</feature>
<evidence type="ECO:0000256" key="1">
    <source>
        <dbReference type="PROSITE-ProRule" id="PRU00175"/>
    </source>
</evidence>
<keyword evidence="1" id="KW-0863">Zinc-finger</keyword>
<dbReference type="PROSITE" id="PS50089">
    <property type="entry name" value="ZF_RING_2"/>
    <property type="match status" value="1"/>
</dbReference>
<dbReference type="AlphaFoldDB" id="X6NFZ6"/>
<dbReference type="Proteomes" id="UP000023152">
    <property type="component" value="Unassembled WGS sequence"/>
</dbReference>
<comment type="caution">
    <text evidence="3">The sequence shown here is derived from an EMBL/GenBank/DDBJ whole genome shotgun (WGS) entry which is preliminary data.</text>
</comment>
<dbReference type="SUPFAM" id="SSF57850">
    <property type="entry name" value="RING/U-box"/>
    <property type="match status" value="1"/>
</dbReference>
<gene>
    <name evidence="3" type="ORF">RFI_12335</name>
</gene>
<proteinExistence type="predicted"/>
<dbReference type="GO" id="GO:0008270">
    <property type="term" value="F:zinc ion binding"/>
    <property type="evidence" value="ECO:0007669"/>
    <property type="project" value="UniProtKB-KW"/>
</dbReference>